<dbReference type="Gene3D" id="3.30.450.20">
    <property type="entry name" value="PAS domain"/>
    <property type="match status" value="1"/>
</dbReference>
<dbReference type="InterPro" id="IPR036890">
    <property type="entry name" value="HATPase_C_sf"/>
</dbReference>
<dbReference type="SUPFAM" id="SSF55874">
    <property type="entry name" value="ATPase domain of HSP90 chaperone/DNA topoisomerase II/histidine kinase"/>
    <property type="match status" value="1"/>
</dbReference>
<dbReference type="PANTHER" id="PTHR34220">
    <property type="entry name" value="SENSOR HISTIDINE KINASE YPDA"/>
    <property type="match status" value="1"/>
</dbReference>
<evidence type="ECO:0000256" key="5">
    <source>
        <dbReference type="SAM" id="Coils"/>
    </source>
</evidence>
<dbReference type="InterPro" id="IPR003660">
    <property type="entry name" value="HAMP_dom"/>
</dbReference>
<name>A0A8J6J2A6_9FIRM</name>
<dbReference type="Gene3D" id="6.10.340.10">
    <property type="match status" value="1"/>
</dbReference>
<evidence type="ECO:0000256" key="4">
    <source>
        <dbReference type="ARBA" id="ARBA00022777"/>
    </source>
</evidence>
<accession>A0A8J6J2A6</accession>
<keyword evidence="5" id="KW-0175">Coiled coil</keyword>
<keyword evidence="8" id="KW-1185">Reference proteome</keyword>
<sequence>MRKFWSGSFRRRLFWAFLAAAMVPLLLCAGSLLQIFRLRLNDAARTEAQAHLNSALYAVETAYDGFVRAAERLAGEDVVTAALAGSQEDSAQVYNSLFQAVQEVRSYARVDLYDGQGRCRYSTQAAPAERTLPVNWGVLRAARQAGGLRFVACEDVNAQGEPLLQGAAPLYGPEGGLDGYLVVSLYQSGLRQLVAGKYGVQNSLLVVDRFWQPVYCDQPSQAAARAARLRQHLLAGGDLETAEEDFICTAAQQPDTGLYLILQRPQVFNRNTLDLLYTVSLGCAALGVLICVGLSWKLSRQMFRPIQHLHSAIQAVGQNDLNVRVQLDQDDELGELAKRFDGMVAALKHNQEQLVENQRELNQAQIRMLQAQLNPHFLCNTLDTMKWISKINQVPQVAVMSTDLADILRFCISPEEFVPLRREAEILQRYMEIQHIRMSGAISFRLDLPEELADCLTPKMILQPLVENAVLHGVDGAEHGEIWVRARETGGKLQIQVLDNGRGLPEELLGPYACRDRELSRGHLGLYNVDTILIKYYGKGFGLYLENRTDGPGAVVTATLPIRREEKAQC</sequence>
<dbReference type="Proteomes" id="UP000602260">
    <property type="component" value="Unassembled WGS sequence"/>
</dbReference>
<feature type="domain" description="HAMP" evidence="6">
    <location>
        <begin position="300"/>
        <end position="352"/>
    </location>
</feature>
<dbReference type="InterPro" id="IPR010559">
    <property type="entry name" value="Sig_transdc_His_kin_internal"/>
</dbReference>
<dbReference type="Pfam" id="PF00672">
    <property type="entry name" value="HAMP"/>
    <property type="match status" value="1"/>
</dbReference>
<evidence type="ECO:0000256" key="3">
    <source>
        <dbReference type="ARBA" id="ARBA00022679"/>
    </source>
</evidence>
<evidence type="ECO:0000259" key="6">
    <source>
        <dbReference type="PROSITE" id="PS50885"/>
    </source>
</evidence>
<dbReference type="SUPFAM" id="SSF158472">
    <property type="entry name" value="HAMP domain-like"/>
    <property type="match status" value="1"/>
</dbReference>
<dbReference type="GO" id="GO:0000155">
    <property type="term" value="F:phosphorelay sensor kinase activity"/>
    <property type="evidence" value="ECO:0007669"/>
    <property type="project" value="InterPro"/>
</dbReference>
<evidence type="ECO:0000256" key="1">
    <source>
        <dbReference type="ARBA" id="ARBA00004370"/>
    </source>
</evidence>
<dbReference type="PROSITE" id="PS50885">
    <property type="entry name" value="HAMP"/>
    <property type="match status" value="1"/>
</dbReference>
<proteinExistence type="predicted"/>
<dbReference type="Pfam" id="PF02518">
    <property type="entry name" value="HATPase_c"/>
    <property type="match status" value="1"/>
</dbReference>
<evidence type="ECO:0000256" key="2">
    <source>
        <dbReference type="ARBA" id="ARBA00022553"/>
    </source>
</evidence>
<organism evidence="7 8">
    <name type="scientific">Flintibacter faecis</name>
    <dbReference type="NCBI Taxonomy" id="2763047"/>
    <lineage>
        <taxon>Bacteria</taxon>
        <taxon>Bacillati</taxon>
        <taxon>Bacillota</taxon>
        <taxon>Clostridia</taxon>
        <taxon>Eubacteriales</taxon>
        <taxon>Flintibacter</taxon>
    </lineage>
</organism>
<dbReference type="EMBL" id="JACOPN010000001">
    <property type="protein sequence ID" value="MBC5716210.1"/>
    <property type="molecule type" value="Genomic_DNA"/>
</dbReference>
<dbReference type="RefSeq" id="WP_186877673.1">
    <property type="nucleotide sequence ID" value="NZ_JACOPN010000001.1"/>
</dbReference>
<protein>
    <submittedName>
        <fullName evidence="7">Sensor histidine kinase</fullName>
    </submittedName>
</protein>
<comment type="caution">
    <text evidence="7">The sequence shown here is derived from an EMBL/GenBank/DDBJ whole genome shotgun (WGS) entry which is preliminary data.</text>
</comment>
<evidence type="ECO:0000313" key="7">
    <source>
        <dbReference type="EMBL" id="MBC5716210.1"/>
    </source>
</evidence>
<keyword evidence="4 7" id="KW-0418">Kinase</keyword>
<reference evidence="7" key="1">
    <citation type="submission" date="2020-08" db="EMBL/GenBank/DDBJ databases">
        <title>Genome public.</title>
        <authorList>
            <person name="Liu C."/>
            <person name="Sun Q."/>
        </authorList>
    </citation>
    <scope>NUCLEOTIDE SEQUENCE</scope>
    <source>
        <strain evidence="7">BX5</strain>
    </source>
</reference>
<dbReference type="InterPro" id="IPR050640">
    <property type="entry name" value="Bact_2-comp_sensor_kinase"/>
</dbReference>
<evidence type="ECO:0000313" key="8">
    <source>
        <dbReference type="Proteomes" id="UP000602260"/>
    </source>
</evidence>
<dbReference type="SMART" id="SM00304">
    <property type="entry name" value="HAMP"/>
    <property type="match status" value="1"/>
</dbReference>
<dbReference type="InterPro" id="IPR003594">
    <property type="entry name" value="HATPase_dom"/>
</dbReference>
<dbReference type="SMART" id="SM00387">
    <property type="entry name" value="HATPase_c"/>
    <property type="match status" value="1"/>
</dbReference>
<feature type="coiled-coil region" evidence="5">
    <location>
        <begin position="344"/>
        <end position="374"/>
    </location>
</feature>
<keyword evidence="3" id="KW-0808">Transferase</keyword>
<dbReference type="AlphaFoldDB" id="A0A8J6J2A6"/>
<gene>
    <name evidence="7" type="ORF">H8S55_02540</name>
</gene>
<dbReference type="GO" id="GO:0016020">
    <property type="term" value="C:membrane"/>
    <property type="evidence" value="ECO:0007669"/>
    <property type="project" value="UniProtKB-SubCell"/>
</dbReference>
<comment type="subcellular location">
    <subcellularLocation>
        <location evidence="1">Membrane</location>
    </subcellularLocation>
</comment>
<dbReference type="Pfam" id="PF06580">
    <property type="entry name" value="His_kinase"/>
    <property type="match status" value="1"/>
</dbReference>
<keyword evidence="2" id="KW-0597">Phosphoprotein</keyword>
<dbReference type="CDD" id="cd06225">
    <property type="entry name" value="HAMP"/>
    <property type="match status" value="1"/>
</dbReference>
<dbReference type="Gene3D" id="3.30.565.10">
    <property type="entry name" value="Histidine kinase-like ATPase, C-terminal domain"/>
    <property type="match status" value="1"/>
</dbReference>
<dbReference type="PANTHER" id="PTHR34220:SF7">
    <property type="entry name" value="SENSOR HISTIDINE KINASE YPDA"/>
    <property type="match status" value="1"/>
</dbReference>